<dbReference type="VEuPathDB" id="FungiDB:LELG_05327"/>
<sequence>MHWGYGHGKMSRFLSIPTSEPLLVPAIVCPLVVTMLTIVLFFAVSGPLAQNGTFQVKKLKKHQQIQGPCVLHVNSAIAELVSFLAALEVQILDAVVLGLDEELHNSIEVLESKFAYTNLSEVVQWASDKYLAFEKVVVVVAVVEVVEVAVLVLAIPAELAALVGLLSPFARAGMACIGVLETEDLA</sequence>
<evidence type="ECO:0000313" key="2">
    <source>
        <dbReference type="EMBL" id="EDK47146.1"/>
    </source>
</evidence>
<dbReference type="EMBL" id="CH981532">
    <property type="protein sequence ID" value="EDK47146.1"/>
    <property type="molecule type" value="Genomic_DNA"/>
</dbReference>
<keyword evidence="1" id="KW-0472">Membrane</keyword>
<evidence type="ECO:0000256" key="1">
    <source>
        <dbReference type="SAM" id="Phobius"/>
    </source>
</evidence>
<feature type="transmembrane region" description="Helical" evidence="1">
    <location>
        <begin position="22"/>
        <end position="44"/>
    </location>
</feature>
<name>A5E6T8_LODEL</name>
<feature type="transmembrane region" description="Helical" evidence="1">
    <location>
        <begin position="136"/>
        <end position="155"/>
    </location>
</feature>
<keyword evidence="1" id="KW-0812">Transmembrane</keyword>
<evidence type="ECO:0000313" key="3">
    <source>
        <dbReference type="Proteomes" id="UP000001996"/>
    </source>
</evidence>
<keyword evidence="1" id="KW-1133">Transmembrane helix</keyword>
<dbReference type="HOGENOM" id="CLU_1454681_0_0_1"/>
<proteinExistence type="predicted"/>
<reference evidence="2 3" key="1">
    <citation type="journal article" date="2009" name="Nature">
        <title>Evolution of pathogenicity and sexual reproduction in eight Candida genomes.</title>
        <authorList>
            <person name="Butler G."/>
            <person name="Rasmussen M.D."/>
            <person name="Lin M.F."/>
            <person name="Santos M.A."/>
            <person name="Sakthikumar S."/>
            <person name="Munro C.A."/>
            <person name="Rheinbay E."/>
            <person name="Grabherr M."/>
            <person name="Forche A."/>
            <person name="Reedy J.L."/>
            <person name="Agrafioti I."/>
            <person name="Arnaud M.B."/>
            <person name="Bates S."/>
            <person name="Brown A.J."/>
            <person name="Brunke S."/>
            <person name="Costanzo M.C."/>
            <person name="Fitzpatrick D.A."/>
            <person name="de Groot P.W."/>
            <person name="Harris D."/>
            <person name="Hoyer L.L."/>
            <person name="Hube B."/>
            <person name="Klis F.M."/>
            <person name="Kodira C."/>
            <person name="Lennard N."/>
            <person name="Logue M.E."/>
            <person name="Martin R."/>
            <person name="Neiman A.M."/>
            <person name="Nikolaou E."/>
            <person name="Quail M.A."/>
            <person name="Quinn J."/>
            <person name="Santos M.C."/>
            <person name="Schmitzberger F.F."/>
            <person name="Sherlock G."/>
            <person name="Shah P."/>
            <person name="Silverstein K.A."/>
            <person name="Skrzypek M.S."/>
            <person name="Soll D."/>
            <person name="Staggs R."/>
            <person name="Stansfield I."/>
            <person name="Stumpf M.P."/>
            <person name="Sudbery P.E."/>
            <person name="Srikantha T."/>
            <person name="Zeng Q."/>
            <person name="Berman J."/>
            <person name="Berriman M."/>
            <person name="Heitman J."/>
            <person name="Gow N.A."/>
            <person name="Lorenz M.C."/>
            <person name="Birren B.W."/>
            <person name="Kellis M."/>
            <person name="Cuomo C.A."/>
        </authorList>
    </citation>
    <scope>NUCLEOTIDE SEQUENCE [LARGE SCALE GENOMIC DNA]</scope>
    <source>
        <strain evidence="3">ATCC 11503 / BCRC 21390 / CBS 2605 / JCM 1781 / NBRC 1676 / NRRL YB-4239</strain>
    </source>
</reference>
<dbReference type="AlphaFoldDB" id="A5E6T8"/>
<dbReference type="InParanoid" id="A5E6T8"/>
<dbReference type="Proteomes" id="UP000001996">
    <property type="component" value="Unassembled WGS sequence"/>
</dbReference>
<accession>A5E6T8</accession>
<keyword evidence="3" id="KW-1185">Reference proteome</keyword>
<gene>
    <name evidence="2" type="ORF">LELG_05327</name>
</gene>
<protein>
    <submittedName>
        <fullName evidence="2">Uncharacterized protein</fullName>
    </submittedName>
</protein>
<organism evidence="2 3">
    <name type="scientific">Lodderomyces elongisporus (strain ATCC 11503 / CBS 2605 / JCM 1781 / NBRC 1676 / NRRL YB-4239)</name>
    <name type="common">Yeast</name>
    <name type="synonym">Saccharomyces elongisporus</name>
    <dbReference type="NCBI Taxonomy" id="379508"/>
    <lineage>
        <taxon>Eukaryota</taxon>
        <taxon>Fungi</taxon>
        <taxon>Dikarya</taxon>
        <taxon>Ascomycota</taxon>
        <taxon>Saccharomycotina</taxon>
        <taxon>Pichiomycetes</taxon>
        <taxon>Debaryomycetaceae</taxon>
        <taxon>Candida/Lodderomyces clade</taxon>
        <taxon>Lodderomyces</taxon>
    </lineage>
</organism>